<keyword evidence="1" id="KW-0472">Membrane</keyword>
<evidence type="ECO:0000313" key="3">
    <source>
        <dbReference type="Proteomes" id="UP001162891"/>
    </source>
</evidence>
<protein>
    <recommendedName>
        <fullName evidence="4">Integral membrane protein</fullName>
    </recommendedName>
</protein>
<dbReference type="EMBL" id="AP025591">
    <property type="protein sequence ID" value="BDG05700.1"/>
    <property type="molecule type" value="Genomic_DNA"/>
</dbReference>
<proteinExistence type="predicted"/>
<gene>
    <name evidence="2" type="ORF">AMOR_46960</name>
</gene>
<evidence type="ECO:0008006" key="4">
    <source>
        <dbReference type="Google" id="ProtNLM"/>
    </source>
</evidence>
<dbReference type="Proteomes" id="UP001162891">
    <property type="component" value="Chromosome"/>
</dbReference>
<feature type="transmembrane region" description="Helical" evidence="1">
    <location>
        <begin position="45"/>
        <end position="65"/>
    </location>
</feature>
<keyword evidence="1" id="KW-0812">Transmembrane</keyword>
<keyword evidence="1" id="KW-1133">Transmembrane helix</keyword>
<evidence type="ECO:0000313" key="2">
    <source>
        <dbReference type="EMBL" id="BDG05700.1"/>
    </source>
</evidence>
<evidence type="ECO:0000256" key="1">
    <source>
        <dbReference type="SAM" id="Phobius"/>
    </source>
</evidence>
<name>A0ABM7X1N3_9BACT</name>
<sequence>MAPRRRKATATVARAVIAYLASSVAFTVLFFELGGGHADIPFTMFPDYFVVAPVLPVLAIVMGWSQMQASDLLSVAAFVATFALTWIGTAVGARRLRNEKDPDRRVV</sequence>
<accession>A0ABM7X1N3</accession>
<reference evidence="3" key="1">
    <citation type="journal article" date="2022" name="Int. J. Syst. Evol. Microbiol.">
        <title>Anaeromyxobacter oryzae sp. nov., Anaeromyxobacter diazotrophicus sp. nov. and Anaeromyxobacter paludicola sp. nov., isolated from paddy soils.</title>
        <authorList>
            <person name="Itoh H."/>
            <person name="Xu Z."/>
            <person name="Mise K."/>
            <person name="Masuda Y."/>
            <person name="Ushijima N."/>
            <person name="Hayakawa C."/>
            <person name="Shiratori Y."/>
            <person name="Senoo K."/>
        </authorList>
    </citation>
    <scope>NUCLEOTIDE SEQUENCE [LARGE SCALE GENOMIC DNA]</scope>
    <source>
        <strain evidence="3">Red232</strain>
    </source>
</reference>
<feature type="transmembrane region" description="Helical" evidence="1">
    <location>
        <begin position="12"/>
        <end position="33"/>
    </location>
</feature>
<feature type="transmembrane region" description="Helical" evidence="1">
    <location>
        <begin position="72"/>
        <end position="93"/>
    </location>
</feature>
<organism evidence="2 3">
    <name type="scientific">Anaeromyxobacter oryzae</name>
    <dbReference type="NCBI Taxonomy" id="2918170"/>
    <lineage>
        <taxon>Bacteria</taxon>
        <taxon>Pseudomonadati</taxon>
        <taxon>Myxococcota</taxon>
        <taxon>Myxococcia</taxon>
        <taxon>Myxococcales</taxon>
        <taxon>Cystobacterineae</taxon>
        <taxon>Anaeromyxobacteraceae</taxon>
        <taxon>Anaeromyxobacter</taxon>
    </lineage>
</organism>
<keyword evidence="3" id="KW-1185">Reference proteome</keyword>